<dbReference type="Gene3D" id="3.30.530.20">
    <property type="match status" value="1"/>
</dbReference>
<comment type="caution">
    <text evidence="1">The sequence shown here is derived from an EMBL/GenBank/DDBJ whole genome shotgun (WGS) entry which is preliminary data.</text>
</comment>
<protein>
    <recommendedName>
        <fullName evidence="3">Polyketide cyclase</fullName>
    </recommendedName>
</protein>
<dbReference type="RefSeq" id="WP_169677190.1">
    <property type="nucleotide sequence ID" value="NZ_JABBHF010000016.1"/>
</dbReference>
<proteinExistence type="predicted"/>
<evidence type="ECO:0000313" key="2">
    <source>
        <dbReference type="Proteomes" id="UP000746690"/>
    </source>
</evidence>
<dbReference type="InterPro" id="IPR023393">
    <property type="entry name" value="START-like_dom_sf"/>
</dbReference>
<dbReference type="Proteomes" id="UP000746690">
    <property type="component" value="Unassembled WGS sequence"/>
</dbReference>
<sequence>MLDVILLFIGALLGGIISWIITHNYYNKNIDDNAIFRDVSVHGVIEQNIDLCWSAITNPENKKYFTVTHSYGYSDSDKEIGVGTIQKSGGFMGSKFEEIICAWEPPVKFAFGRDKDNWHHFIELKKSGDKTNIFLKRRFWIRTKTWQEVILDKIFKNNNSMSDYELANDTLRRLIAICEGRPT</sequence>
<dbReference type="EMBL" id="JABBHF010000016">
    <property type="protein sequence ID" value="NMH89838.1"/>
    <property type="molecule type" value="Genomic_DNA"/>
</dbReference>
<accession>A0ABX1S4P1</accession>
<evidence type="ECO:0000313" key="1">
    <source>
        <dbReference type="EMBL" id="NMH89838.1"/>
    </source>
</evidence>
<keyword evidence="2" id="KW-1185">Reference proteome</keyword>
<name>A0ABX1S4P1_9FLAO</name>
<gene>
    <name evidence="1" type="ORF">HHX25_20220</name>
</gene>
<evidence type="ECO:0008006" key="3">
    <source>
        <dbReference type="Google" id="ProtNLM"/>
    </source>
</evidence>
<organism evidence="1 2">
    <name type="scientific">Flavivirga algicola</name>
    <dbReference type="NCBI Taxonomy" id="2729136"/>
    <lineage>
        <taxon>Bacteria</taxon>
        <taxon>Pseudomonadati</taxon>
        <taxon>Bacteroidota</taxon>
        <taxon>Flavobacteriia</taxon>
        <taxon>Flavobacteriales</taxon>
        <taxon>Flavobacteriaceae</taxon>
        <taxon>Flavivirga</taxon>
    </lineage>
</organism>
<dbReference type="SUPFAM" id="SSF55961">
    <property type="entry name" value="Bet v1-like"/>
    <property type="match status" value="1"/>
</dbReference>
<reference evidence="1 2" key="1">
    <citation type="submission" date="2020-04" db="EMBL/GenBank/DDBJ databases">
        <title>A Flavivirga sp. nov.</title>
        <authorList>
            <person name="Sun X."/>
        </authorList>
    </citation>
    <scope>NUCLEOTIDE SEQUENCE [LARGE SCALE GENOMIC DNA]</scope>
    <source>
        <strain evidence="1 2">Y03</strain>
    </source>
</reference>